<dbReference type="RefSeq" id="WP_093412987.1">
    <property type="nucleotide sequence ID" value="NZ_FOZX01000001.1"/>
</dbReference>
<comment type="catalytic activity">
    <reaction evidence="7">
        <text>(6S)-5-methyl-5,6,7,8-tetrahydrofolate + NAD(+) = (6R)-5,10-methylene-5,6,7,8-tetrahydrofolate + NADH + H(+)</text>
        <dbReference type="Rhea" id="RHEA:19821"/>
        <dbReference type="ChEBI" id="CHEBI:15378"/>
        <dbReference type="ChEBI" id="CHEBI:15636"/>
        <dbReference type="ChEBI" id="CHEBI:18608"/>
        <dbReference type="ChEBI" id="CHEBI:57540"/>
        <dbReference type="ChEBI" id="CHEBI:57945"/>
        <dbReference type="EC" id="1.5.1.54"/>
    </reaction>
    <physiologicalReaction direction="right-to-left" evidence="7">
        <dbReference type="Rhea" id="RHEA:19823"/>
    </physiologicalReaction>
</comment>
<dbReference type="OrthoDB" id="9812555at2"/>
<organism evidence="9 10">
    <name type="scientific">Saccharopolyspora flava</name>
    <dbReference type="NCBI Taxonomy" id="95161"/>
    <lineage>
        <taxon>Bacteria</taxon>
        <taxon>Bacillati</taxon>
        <taxon>Actinomycetota</taxon>
        <taxon>Actinomycetes</taxon>
        <taxon>Pseudonocardiales</taxon>
        <taxon>Pseudonocardiaceae</taxon>
        <taxon>Saccharopolyspora</taxon>
    </lineage>
</organism>
<evidence type="ECO:0000256" key="1">
    <source>
        <dbReference type="ARBA" id="ARBA00001974"/>
    </source>
</evidence>
<keyword evidence="6 8" id="KW-0560">Oxidoreductase</keyword>
<dbReference type="UniPathway" id="UPA00193"/>
<dbReference type="GO" id="GO:0106312">
    <property type="term" value="F:methylenetetrahydrofolate reductase (NADH) activity"/>
    <property type="evidence" value="ECO:0007669"/>
    <property type="project" value="UniProtKB-EC"/>
</dbReference>
<comment type="similarity">
    <text evidence="3 8">Belongs to the methylenetetrahydrofolate reductase family.</text>
</comment>
<dbReference type="InterPro" id="IPR029041">
    <property type="entry name" value="FAD-linked_oxidoreductase-like"/>
</dbReference>
<evidence type="ECO:0000313" key="9">
    <source>
        <dbReference type="EMBL" id="SFS32315.1"/>
    </source>
</evidence>
<comment type="pathway">
    <text evidence="2 8">One-carbon metabolism; tetrahydrofolate interconversion.</text>
</comment>
<dbReference type="EMBL" id="FOZX01000001">
    <property type="protein sequence ID" value="SFS32315.1"/>
    <property type="molecule type" value="Genomic_DNA"/>
</dbReference>
<dbReference type="PANTHER" id="PTHR45754:SF3">
    <property type="entry name" value="METHYLENETETRAHYDROFOLATE REDUCTASE (NADPH)"/>
    <property type="match status" value="1"/>
</dbReference>
<dbReference type="STRING" id="95161.SAMN05660874_00205"/>
<evidence type="ECO:0000313" key="10">
    <source>
        <dbReference type="Proteomes" id="UP000198852"/>
    </source>
</evidence>
<accession>A0A1I6NWQ4</accession>
<dbReference type="GO" id="GO:0071949">
    <property type="term" value="F:FAD binding"/>
    <property type="evidence" value="ECO:0007669"/>
    <property type="project" value="TreeGrafter"/>
</dbReference>
<keyword evidence="4 8" id="KW-0285">Flavoprotein</keyword>
<comment type="cofactor">
    <cofactor evidence="1 8">
        <name>FAD</name>
        <dbReference type="ChEBI" id="CHEBI:57692"/>
    </cofactor>
</comment>
<sequence>MTSDLRRSLDRMRYEVLPVGEARVDLLAPGTTVTVTASPSKGLEPTLARTERLAADGFHAVPHLAARSIRDDAHLATALDRLDAAGVDEVFVIAGDASRPLGEFADSLELLRAMERLGRLPGRIGIAGYPERHAFIPDDSTARAITAKARYADYVVSQITFDPRTIIDWADDLRFRGVDLPVWVGVPGVVDAHRLLRIALKIGLGESTRFLRKQYGAVSKMLARYTPEELFEELQPRLADPDSPIAGWHLFTFNEITRTVRWRDDLAARLSGRADRPA</sequence>
<evidence type="ECO:0000256" key="8">
    <source>
        <dbReference type="RuleBase" id="RU003862"/>
    </source>
</evidence>
<evidence type="ECO:0000256" key="7">
    <source>
        <dbReference type="ARBA" id="ARBA00048628"/>
    </source>
</evidence>
<proteinExistence type="inferred from homology"/>
<evidence type="ECO:0000256" key="3">
    <source>
        <dbReference type="ARBA" id="ARBA00006743"/>
    </source>
</evidence>
<keyword evidence="5 8" id="KW-0274">FAD</keyword>
<evidence type="ECO:0000256" key="4">
    <source>
        <dbReference type="ARBA" id="ARBA00022630"/>
    </source>
</evidence>
<dbReference type="Gene3D" id="3.20.20.220">
    <property type="match status" value="1"/>
</dbReference>
<name>A0A1I6NWQ4_9PSEU</name>
<dbReference type="GO" id="GO:0035999">
    <property type="term" value="P:tetrahydrofolate interconversion"/>
    <property type="evidence" value="ECO:0007669"/>
    <property type="project" value="UniProtKB-UniPathway"/>
</dbReference>
<dbReference type="InterPro" id="IPR003171">
    <property type="entry name" value="Mehydrof_redctse-like"/>
</dbReference>
<dbReference type="GO" id="GO:0009086">
    <property type="term" value="P:methionine biosynthetic process"/>
    <property type="evidence" value="ECO:0007669"/>
    <property type="project" value="TreeGrafter"/>
</dbReference>
<dbReference type="PANTHER" id="PTHR45754">
    <property type="entry name" value="METHYLENETETRAHYDROFOLATE REDUCTASE"/>
    <property type="match status" value="1"/>
</dbReference>
<evidence type="ECO:0000256" key="6">
    <source>
        <dbReference type="ARBA" id="ARBA00023002"/>
    </source>
</evidence>
<dbReference type="Pfam" id="PF02219">
    <property type="entry name" value="MTHFR"/>
    <property type="match status" value="1"/>
</dbReference>
<dbReference type="GO" id="GO:0005829">
    <property type="term" value="C:cytosol"/>
    <property type="evidence" value="ECO:0007669"/>
    <property type="project" value="TreeGrafter"/>
</dbReference>
<dbReference type="AlphaFoldDB" id="A0A1I6NWQ4"/>
<gene>
    <name evidence="9" type="ORF">SAMN05660874_00205</name>
</gene>
<evidence type="ECO:0000256" key="5">
    <source>
        <dbReference type="ARBA" id="ARBA00022827"/>
    </source>
</evidence>
<dbReference type="SUPFAM" id="SSF51730">
    <property type="entry name" value="FAD-linked oxidoreductase"/>
    <property type="match status" value="1"/>
</dbReference>
<dbReference type="Proteomes" id="UP000198852">
    <property type="component" value="Unassembled WGS sequence"/>
</dbReference>
<protein>
    <recommendedName>
        <fullName evidence="8">Methylenetetrahydrofolate reductase</fullName>
    </recommendedName>
</protein>
<keyword evidence="10" id="KW-1185">Reference proteome</keyword>
<evidence type="ECO:0000256" key="2">
    <source>
        <dbReference type="ARBA" id="ARBA00004777"/>
    </source>
</evidence>
<reference evidence="10" key="1">
    <citation type="submission" date="2016-10" db="EMBL/GenBank/DDBJ databases">
        <authorList>
            <person name="Varghese N."/>
            <person name="Submissions S."/>
        </authorList>
    </citation>
    <scope>NUCLEOTIDE SEQUENCE [LARGE SCALE GENOMIC DNA]</scope>
    <source>
        <strain evidence="10">DSM 44771</strain>
    </source>
</reference>